<evidence type="ECO:0000313" key="5">
    <source>
        <dbReference type="EMBL" id="RDX49471.1"/>
    </source>
</evidence>
<feature type="domain" description="Peptidase A1" evidence="4">
    <location>
        <begin position="70"/>
        <end position="478"/>
    </location>
</feature>
<gene>
    <name evidence="5" type="ORF">OH76DRAFT_1403707</name>
</gene>
<dbReference type="InterPro" id="IPR021109">
    <property type="entry name" value="Peptidase_aspartic_dom_sf"/>
</dbReference>
<dbReference type="Gene3D" id="2.40.70.10">
    <property type="entry name" value="Acid Proteases"/>
    <property type="match status" value="2"/>
</dbReference>
<dbReference type="STRING" id="139420.A0A371DAA9"/>
<dbReference type="PRINTS" id="PR00792">
    <property type="entry name" value="PEPSIN"/>
</dbReference>
<proteinExistence type="inferred from homology"/>
<keyword evidence="5" id="KW-0645">Protease</keyword>
<dbReference type="AlphaFoldDB" id="A0A371DAA9"/>
<keyword evidence="6" id="KW-1185">Reference proteome</keyword>
<dbReference type="Proteomes" id="UP000256964">
    <property type="component" value="Unassembled WGS sequence"/>
</dbReference>
<dbReference type="Pfam" id="PF00026">
    <property type="entry name" value="Asp"/>
    <property type="match status" value="2"/>
</dbReference>
<feature type="transmembrane region" description="Helical" evidence="2">
    <location>
        <begin position="545"/>
        <end position="565"/>
    </location>
</feature>
<accession>A0A371DAA9</accession>
<evidence type="ECO:0000256" key="1">
    <source>
        <dbReference type="ARBA" id="ARBA00007447"/>
    </source>
</evidence>
<keyword evidence="5" id="KW-0378">Hydrolase</keyword>
<keyword evidence="2" id="KW-0812">Transmembrane</keyword>
<dbReference type="InterPro" id="IPR033121">
    <property type="entry name" value="PEPTIDASE_A1"/>
</dbReference>
<dbReference type="SUPFAM" id="SSF50630">
    <property type="entry name" value="Acid proteases"/>
    <property type="match status" value="1"/>
</dbReference>
<dbReference type="EMBL" id="KZ857405">
    <property type="protein sequence ID" value="RDX49471.1"/>
    <property type="molecule type" value="Genomic_DNA"/>
</dbReference>
<dbReference type="CDD" id="cd05471">
    <property type="entry name" value="pepsin_like"/>
    <property type="match status" value="1"/>
</dbReference>
<name>A0A371DAA9_9APHY</name>
<keyword evidence="3" id="KW-0732">Signal</keyword>
<protein>
    <submittedName>
        <fullName evidence="5">Acid protease</fullName>
    </submittedName>
</protein>
<organism evidence="5 6">
    <name type="scientific">Lentinus brumalis</name>
    <dbReference type="NCBI Taxonomy" id="2498619"/>
    <lineage>
        <taxon>Eukaryota</taxon>
        <taxon>Fungi</taxon>
        <taxon>Dikarya</taxon>
        <taxon>Basidiomycota</taxon>
        <taxon>Agaricomycotina</taxon>
        <taxon>Agaricomycetes</taxon>
        <taxon>Polyporales</taxon>
        <taxon>Polyporaceae</taxon>
        <taxon>Lentinus</taxon>
    </lineage>
</organism>
<evidence type="ECO:0000256" key="3">
    <source>
        <dbReference type="SAM" id="SignalP"/>
    </source>
</evidence>
<evidence type="ECO:0000313" key="6">
    <source>
        <dbReference type="Proteomes" id="UP000256964"/>
    </source>
</evidence>
<dbReference type="PANTHER" id="PTHR47966">
    <property type="entry name" value="BETA-SITE APP-CLEAVING ENZYME, ISOFORM A-RELATED"/>
    <property type="match status" value="1"/>
</dbReference>
<evidence type="ECO:0000259" key="4">
    <source>
        <dbReference type="PROSITE" id="PS51767"/>
    </source>
</evidence>
<dbReference type="InterPro" id="IPR001461">
    <property type="entry name" value="Aspartic_peptidase_A1"/>
</dbReference>
<dbReference type="GO" id="GO:0004190">
    <property type="term" value="F:aspartic-type endopeptidase activity"/>
    <property type="evidence" value="ECO:0007669"/>
    <property type="project" value="InterPro"/>
</dbReference>
<keyword evidence="2" id="KW-1133">Transmembrane helix</keyword>
<feature type="signal peptide" evidence="3">
    <location>
        <begin position="1"/>
        <end position="26"/>
    </location>
</feature>
<evidence type="ECO:0000256" key="2">
    <source>
        <dbReference type="SAM" id="Phobius"/>
    </source>
</evidence>
<comment type="similarity">
    <text evidence="1">Belongs to the peptidase A1 family.</text>
</comment>
<dbReference type="GO" id="GO:0006508">
    <property type="term" value="P:proteolysis"/>
    <property type="evidence" value="ECO:0007669"/>
    <property type="project" value="UniProtKB-KW"/>
</dbReference>
<dbReference type="OrthoDB" id="3089at2759"/>
<keyword evidence="2" id="KW-0472">Membrane</keyword>
<dbReference type="PROSITE" id="PS51767">
    <property type="entry name" value="PEPTIDASE_A1"/>
    <property type="match status" value="1"/>
</dbReference>
<reference evidence="5 6" key="1">
    <citation type="journal article" date="2018" name="Biotechnol. Biofuels">
        <title>Integrative visual omics of the white-rot fungus Polyporus brumalis exposes the biotechnological potential of its oxidative enzymes for delignifying raw plant biomass.</title>
        <authorList>
            <person name="Miyauchi S."/>
            <person name="Rancon A."/>
            <person name="Drula E."/>
            <person name="Hage H."/>
            <person name="Chaduli D."/>
            <person name="Favel A."/>
            <person name="Grisel S."/>
            <person name="Henrissat B."/>
            <person name="Herpoel-Gimbert I."/>
            <person name="Ruiz-Duenas F.J."/>
            <person name="Chevret D."/>
            <person name="Hainaut M."/>
            <person name="Lin J."/>
            <person name="Wang M."/>
            <person name="Pangilinan J."/>
            <person name="Lipzen A."/>
            <person name="Lesage-Meessen L."/>
            <person name="Navarro D."/>
            <person name="Riley R."/>
            <person name="Grigoriev I.V."/>
            <person name="Zhou S."/>
            <person name="Raouche S."/>
            <person name="Rosso M.N."/>
        </authorList>
    </citation>
    <scope>NUCLEOTIDE SEQUENCE [LARGE SCALE GENOMIC DNA]</scope>
    <source>
        <strain evidence="5 6">BRFM 1820</strain>
    </source>
</reference>
<feature type="chain" id="PRO_5017018847" evidence="3">
    <location>
        <begin position="27"/>
        <end position="566"/>
    </location>
</feature>
<dbReference type="InterPro" id="IPR034164">
    <property type="entry name" value="Pepsin-like_dom"/>
</dbReference>
<sequence>MLRTRWSATAASLVLALVSSWTAVFARQPTNREDGSRGFHLPIQRTRRGRWKRDGDIFDTGLGDVLDTTYTVLVGVGGTLVPLIIDTGSADLWTVSDGCHQCSTYDVALYPQRSLSPAGQDVDLLYGDSRTGTHASGPIGTDTVGVAGLSIPDQCFAAIVDTNTSVLETGSSGILGLGFPPISVIWRQLLALDLNGPVPTLTKRDVRPGPGRRTDAFPSFEFLNSTSSSRKRQDGSTPYTSAIDSFSTIGPLFTRLAALNILSRPLVVTALQRDTVSLGGNAGTLSLGAFPYDLTDDALTWVPVRGYRASEGGLPPSPRAPNEVYPLVWEIPVDDVYFDGVKLPRSALSPRSISLSALVDTGNSLIRGPQDIVGHIYALIGDSFDCSIPHNLSFQIGGVQFPVDPRDFAQPAAVRPGTVYPNEVARCSPALAATDPPRAGGFLYSWSLGDPFLKSVLVAFYYGNMTHPSQDPPRVGLLSTVPSDAGTALEKAVASAVYHGGVFPSTSEPAPYATPIEMHTLDDIPPPMTQGPQWAYSSGAARAGASAWATSLTMAVLVGVLGVLYH</sequence>